<reference evidence="1 2" key="1">
    <citation type="submission" date="2024-04" db="EMBL/GenBank/DDBJ databases">
        <title>Draft genome sequence of Sessilibacter corallicola NBRC 116591.</title>
        <authorList>
            <person name="Miyakawa T."/>
            <person name="Kusuya Y."/>
            <person name="Miura T."/>
        </authorList>
    </citation>
    <scope>NUCLEOTIDE SEQUENCE [LARGE SCALE GENOMIC DNA]</scope>
    <source>
        <strain evidence="1 2">KU-00831-HH</strain>
    </source>
</reference>
<evidence type="ECO:0000313" key="2">
    <source>
        <dbReference type="Proteomes" id="UP001465153"/>
    </source>
</evidence>
<dbReference type="RefSeq" id="WP_353303679.1">
    <property type="nucleotide sequence ID" value="NZ_BAABWN010000009.1"/>
</dbReference>
<dbReference type="SUPFAM" id="SSF109604">
    <property type="entry name" value="HD-domain/PDEase-like"/>
    <property type="match status" value="1"/>
</dbReference>
<dbReference type="Proteomes" id="UP001465153">
    <property type="component" value="Unassembled WGS sequence"/>
</dbReference>
<keyword evidence="2" id="KW-1185">Reference proteome</keyword>
<sequence length="139" mass="15740">MSNLDTAIKLAVDAHLGQVDKAGKAYILHPLRLMMKFEREEDMIIAVLHDVVEDSSFELTDLQSLGFSQTILDAVDCLTKRKGEPYSEFIARIKQNALATKIKIEDIKDNLNLARLNHVEEKDVKRAQKYINSLKVLSS</sequence>
<organism evidence="1 2">
    <name type="scientific">Sessilibacter corallicola</name>
    <dbReference type="NCBI Taxonomy" id="2904075"/>
    <lineage>
        <taxon>Bacteria</taxon>
        <taxon>Pseudomonadati</taxon>
        <taxon>Pseudomonadota</taxon>
        <taxon>Gammaproteobacteria</taxon>
        <taxon>Cellvibrionales</taxon>
        <taxon>Cellvibrionaceae</taxon>
        <taxon>Sessilibacter</taxon>
    </lineage>
</organism>
<accession>A0ABQ0ABJ3</accession>
<gene>
    <name evidence="1" type="ORF">NBRC116591_28340</name>
</gene>
<comment type="caution">
    <text evidence="1">The sequence shown here is derived from an EMBL/GenBank/DDBJ whole genome shotgun (WGS) entry which is preliminary data.</text>
</comment>
<name>A0ABQ0ABJ3_9GAMM</name>
<dbReference type="EMBL" id="BAABWN010000009">
    <property type="protein sequence ID" value="GAA6169023.1"/>
    <property type="molecule type" value="Genomic_DNA"/>
</dbReference>
<evidence type="ECO:0000313" key="1">
    <source>
        <dbReference type="EMBL" id="GAA6169023.1"/>
    </source>
</evidence>
<proteinExistence type="predicted"/>
<dbReference type="Gene3D" id="1.10.3210.10">
    <property type="entry name" value="Hypothetical protein af1432"/>
    <property type="match status" value="1"/>
</dbReference>
<protein>
    <submittedName>
        <fullName evidence="1">HD domain-containing protein</fullName>
    </submittedName>
</protein>